<protein>
    <submittedName>
        <fullName evidence="2">Uncharacterized protein</fullName>
    </submittedName>
</protein>
<feature type="transmembrane region" description="Helical" evidence="1">
    <location>
        <begin position="70"/>
        <end position="90"/>
    </location>
</feature>
<dbReference type="Pfam" id="PF09997">
    <property type="entry name" value="DUF2238"/>
    <property type="match status" value="1"/>
</dbReference>
<feature type="transmembrane region" description="Helical" evidence="1">
    <location>
        <begin position="172"/>
        <end position="190"/>
    </location>
</feature>
<keyword evidence="1" id="KW-0812">Transmembrane</keyword>
<organism evidence="2 3">
    <name type="scientific">Methanolobus halotolerans</name>
    <dbReference type="NCBI Taxonomy" id="2052935"/>
    <lineage>
        <taxon>Archaea</taxon>
        <taxon>Methanobacteriati</taxon>
        <taxon>Methanobacteriota</taxon>
        <taxon>Stenosarchaea group</taxon>
        <taxon>Methanomicrobia</taxon>
        <taxon>Methanosarcinales</taxon>
        <taxon>Methanosarcinaceae</taxon>
        <taxon>Methanolobus</taxon>
    </lineage>
</organism>
<feature type="transmembrane region" description="Helical" evidence="1">
    <location>
        <begin position="287"/>
        <end position="306"/>
    </location>
</feature>
<name>A0A4E0PV98_9EURY</name>
<gene>
    <name evidence="2" type="ORF">CUN85_08250</name>
</gene>
<dbReference type="AlphaFoldDB" id="A0A4E0PV98"/>
<evidence type="ECO:0000256" key="1">
    <source>
        <dbReference type="SAM" id="Phobius"/>
    </source>
</evidence>
<keyword evidence="1" id="KW-0472">Membrane</keyword>
<comment type="caution">
    <text evidence="2">The sequence shown here is derived from an EMBL/GenBank/DDBJ whole genome shotgun (WGS) entry which is preliminary data.</text>
</comment>
<dbReference type="OrthoDB" id="313603at2157"/>
<evidence type="ECO:0000313" key="2">
    <source>
        <dbReference type="EMBL" id="TGC09009.1"/>
    </source>
</evidence>
<feature type="transmembrane region" description="Helical" evidence="1">
    <location>
        <begin position="318"/>
        <end position="336"/>
    </location>
</feature>
<reference evidence="2 3" key="1">
    <citation type="submission" date="2017-11" db="EMBL/GenBank/DDBJ databases">
        <title>Isolation and Characterization of Methanogenic Archaea from Saline Meromictic Lake at Siberia.</title>
        <authorList>
            <person name="Shen Y."/>
            <person name="Huang H.-H."/>
            <person name="Lai M.-C."/>
            <person name="Chen S.-C."/>
        </authorList>
    </citation>
    <scope>NUCLEOTIDE SEQUENCE [LARGE SCALE GENOMIC DNA]</scope>
    <source>
        <strain evidence="2 3">SY-01</strain>
    </source>
</reference>
<feature type="transmembrane region" description="Helical" evidence="1">
    <location>
        <begin position="16"/>
        <end position="35"/>
    </location>
</feature>
<accession>A0A4E0PV98</accession>
<feature type="transmembrane region" description="Helical" evidence="1">
    <location>
        <begin position="96"/>
        <end position="116"/>
    </location>
</feature>
<evidence type="ECO:0000313" key="3">
    <source>
        <dbReference type="Proteomes" id="UP000297295"/>
    </source>
</evidence>
<feature type="transmembrane region" description="Helical" evidence="1">
    <location>
        <begin position="348"/>
        <end position="367"/>
    </location>
</feature>
<sequence length="435" mass="48660">MEQIDRLTKLLRDTSLNALIGWSMVFVLLLLGFVNLMDGRFTWFILIILVICIITTPAVILRNVSVMPSWYFIVIAIMPILGNTTAYHLFLTSIPVYFAVATIALLLAAEISWFTSVRMHYKFAILLVVITTLAMSGLWHLLQWTLDTNFGTTFLLDDRSYEAINAAVMYKFIYATITGIAAGMLFGLYFRKVRHDSNIEFPPGNPMVTSGYTASRPPAPIRRLLGLSGKKQELATRIMQAGLFILLLVAIFLRDIPTTVNAIAGLIITFVPAFIKNKYNIAIDPGLALWITLAVFLDALGTFAFYDNIARWDNITHALSASVVAAAGYVLIRAIDIYTDEIYIPPKVLFLFILLFVLATGVVWEILEFLTDELTAAFGYKAVLAQHGINDTMVDLLFNLLGAIIAATWGTVYLSDISYRLADKFEEMYPKKNTK</sequence>
<dbReference type="InterPro" id="IPR014509">
    <property type="entry name" value="YjdF-like"/>
</dbReference>
<keyword evidence="3" id="KW-1185">Reference proteome</keyword>
<feature type="transmembrane region" description="Helical" evidence="1">
    <location>
        <begin position="123"/>
        <end position="142"/>
    </location>
</feature>
<feature type="transmembrane region" description="Helical" evidence="1">
    <location>
        <begin position="396"/>
        <end position="414"/>
    </location>
</feature>
<dbReference type="Proteomes" id="UP000297295">
    <property type="component" value="Unassembled WGS sequence"/>
</dbReference>
<feature type="transmembrane region" description="Helical" evidence="1">
    <location>
        <begin position="41"/>
        <end position="61"/>
    </location>
</feature>
<keyword evidence="1" id="KW-1133">Transmembrane helix</keyword>
<feature type="transmembrane region" description="Helical" evidence="1">
    <location>
        <begin position="259"/>
        <end position="275"/>
    </location>
</feature>
<feature type="transmembrane region" description="Helical" evidence="1">
    <location>
        <begin position="234"/>
        <end position="253"/>
    </location>
</feature>
<proteinExistence type="predicted"/>
<dbReference type="EMBL" id="PGGK01000007">
    <property type="protein sequence ID" value="TGC09009.1"/>
    <property type="molecule type" value="Genomic_DNA"/>
</dbReference>